<dbReference type="InterPro" id="IPR051133">
    <property type="entry name" value="Adapter_Engulfment-Domain"/>
</dbReference>
<dbReference type="CDD" id="cd01273">
    <property type="entry name" value="PTB_CED-6"/>
    <property type="match status" value="1"/>
</dbReference>
<dbReference type="PANTHER" id="PTHR11232:SF77">
    <property type="entry name" value="GULP PTB DOMAIN CONTAINING ENGULFMENT ADAPTOR 1"/>
    <property type="match status" value="1"/>
</dbReference>
<organism evidence="4 5">
    <name type="scientific">Mya arenaria</name>
    <name type="common">Soft-shell clam</name>
    <dbReference type="NCBI Taxonomy" id="6604"/>
    <lineage>
        <taxon>Eukaryota</taxon>
        <taxon>Metazoa</taxon>
        <taxon>Spiralia</taxon>
        <taxon>Lophotrochozoa</taxon>
        <taxon>Mollusca</taxon>
        <taxon>Bivalvia</taxon>
        <taxon>Autobranchia</taxon>
        <taxon>Heteroconchia</taxon>
        <taxon>Euheterodonta</taxon>
        <taxon>Imparidentia</taxon>
        <taxon>Neoheterodontei</taxon>
        <taxon>Myida</taxon>
        <taxon>Myoidea</taxon>
        <taxon>Myidae</taxon>
        <taxon>Mya</taxon>
    </lineage>
</organism>
<dbReference type="Proteomes" id="UP001164746">
    <property type="component" value="Chromosome 5"/>
</dbReference>
<feature type="compositionally biased region" description="Low complexity" evidence="2">
    <location>
        <begin position="353"/>
        <end position="363"/>
    </location>
</feature>
<evidence type="ECO:0000256" key="2">
    <source>
        <dbReference type="SAM" id="MobiDB-lite"/>
    </source>
</evidence>
<name>A0ABY7E8J2_MYAAR</name>
<dbReference type="PROSITE" id="PS01179">
    <property type="entry name" value="PID"/>
    <property type="match status" value="1"/>
</dbReference>
<sequence>MDKAKVFKDYFVSRQNTVLIPSEEFGLRKFINVGINRSLSLSRIEELSKNHYEDMRSGNKQWIHPPDALTKGHILYNVKFYGESEVDSPKGTDVVKDAIRKRKFNKTLRKTEGQKTPKVELSISVDGVSIQEPKTKIVKHSYPLHRISYCADDKSDKRMFTFIAKSPETSKHNCYVFASERNAEEITLTIGQAFDLAYRKFLDTQGKDADVKKQQQSLQKRVDQLEKENTQLKQRIRDLEHMKDRPDIEQYKQTHQISSLVDISSNVNGESSVFTFQNNMGETSTDSPNASQPSSPKLTTVGRKLENLMFEPDPFTSGGGVSNGHTSPRTPGTPGTPGIISPPPPSTRSRNKPGTPATPVTPQQAPPPPSGVTPQGSQSNDLDELASVFMSSNMSNVSSPSAVQNNYNNNYVNPFSSPSMASKDPMDPFGMASFTPQGTLQQSNSIEYNDIQAGFSQGLSFGTEDFGMNAFDPFNTSGTN</sequence>
<feature type="compositionally biased region" description="Low complexity" evidence="2">
    <location>
        <begin position="326"/>
        <end position="339"/>
    </location>
</feature>
<dbReference type="SMART" id="SM00462">
    <property type="entry name" value="PTB"/>
    <property type="match status" value="1"/>
</dbReference>
<keyword evidence="5" id="KW-1185">Reference proteome</keyword>
<feature type="region of interest" description="Disordered" evidence="2">
    <location>
        <begin position="310"/>
        <end position="380"/>
    </location>
</feature>
<keyword evidence="1" id="KW-0175">Coiled coil</keyword>
<protein>
    <submittedName>
        <fullName evidence="4">GULP1-like protein</fullName>
    </submittedName>
</protein>
<feature type="domain" description="PID" evidence="3">
    <location>
        <begin position="76"/>
        <end position="203"/>
    </location>
</feature>
<evidence type="ECO:0000259" key="3">
    <source>
        <dbReference type="PROSITE" id="PS01179"/>
    </source>
</evidence>
<accession>A0ABY7E8J2</accession>
<dbReference type="Gene3D" id="2.30.29.30">
    <property type="entry name" value="Pleckstrin-homology domain (PH domain)/Phosphotyrosine-binding domain (PTB)"/>
    <property type="match status" value="1"/>
</dbReference>
<dbReference type="EMBL" id="CP111016">
    <property type="protein sequence ID" value="WAR06322.1"/>
    <property type="molecule type" value="Genomic_DNA"/>
</dbReference>
<proteinExistence type="predicted"/>
<feature type="coiled-coil region" evidence="1">
    <location>
        <begin position="208"/>
        <end position="245"/>
    </location>
</feature>
<gene>
    <name evidence="4" type="ORF">MAR_021691</name>
</gene>
<dbReference type="Pfam" id="PF00640">
    <property type="entry name" value="PID"/>
    <property type="match status" value="1"/>
</dbReference>
<reference evidence="4" key="1">
    <citation type="submission" date="2022-11" db="EMBL/GenBank/DDBJ databases">
        <title>Centuries of genome instability and evolution in soft-shell clam transmissible cancer (bioRxiv).</title>
        <authorList>
            <person name="Hart S.F.M."/>
            <person name="Yonemitsu M.A."/>
            <person name="Giersch R.M."/>
            <person name="Beal B.F."/>
            <person name="Arriagada G."/>
            <person name="Davis B.W."/>
            <person name="Ostrander E.A."/>
            <person name="Goff S.P."/>
            <person name="Metzger M.J."/>
        </authorList>
    </citation>
    <scope>NUCLEOTIDE SEQUENCE</scope>
    <source>
        <strain evidence="4">MELC-2E11</strain>
        <tissue evidence="4">Siphon/mantle</tissue>
    </source>
</reference>
<evidence type="ECO:0000256" key="1">
    <source>
        <dbReference type="SAM" id="Coils"/>
    </source>
</evidence>
<dbReference type="InterPro" id="IPR006020">
    <property type="entry name" value="PTB/PI_dom"/>
</dbReference>
<evidence type="ECO:0000313" key="5">
    <source>
        <dbReference type="Proteomes" id="UP001164746"/>
    </source>
</evidence>
<dbReference type="InterPro" id="IPR011993">
    <property type="entry name" value="PH-like_dom_sf"/>
</dbReference>
<feature type="region of interest" description="Disordered" evidence="2">
    <location>
        <begin position="277"/>
        <end position="298"/>
    </location>
</feature>
<evidence type="ECO:0000313" key="4">
    <source>
        <dbReference type="EMBL" id="WAR06322.1"/>
    </source>
</evidence>
<dbReference type="PANTHER" id="PTHR11232">
    <property type="entry name" value="PHOSPHOTYROSINE INTERACTION DOMAIN-CONTAINING FAMILY MEMBER"/>
    <property type="match status" value="1"/>
</dbReference>
<dbReference type="Gene3D" id="6.10.250.1080">
    <property type="match status" value="1"/>
</dbReference>
<dbReference type="SUPFAM" id="SSF50729">
    <property type="entry name" value="PH domain-like"/>
    <property type="match status" value="1"/>
</dbReference>